<feature type="compositionally biased region" description="Low complexity" evidence="3">
    <location>
        <begin position="1"/>
        <end position="50"/>
    </location>
</feature>
<dbReference type="PANTHER" id="PTHR46696:SF1">
    <property type="entry name" value="CYTOCHROME P450 YJIB-RELATED"/>
    <property type="match status" value="1"/>
</dbReference>
<evidence type="ECO:0000256" key="3">
    <source>
        <dbReference type="SAM" id="MobiDB-lite"/>
    </source>
</evidence>
<keyword evidence="5" id="KW-1185">Reference proteome</keyword>
<dbReference type="Proteomes" id="UP000037020">
    <property type="component" value="Unassembled WGS sequence"/>
</dbReference>
<dbReference type="InterPro" id="IPR002397">
    <property type="entry name" value="Cyt_P450_B"/>
</dbReference>
<evidence type="ECO:0000313" key="5">
    <source>
        <dbReference type="Proteomes" id="UP000037020"/>
    </source>
</evidence>
<evidence type="ECO:0000256" key="1">
    <source>
        <dbReference type="ARBA" id="ARBA00010617"/>
    </source>
</evidence>
<keyword evidence="2" id="KW-0408">Iron</keyword>
<sequence length="450" mass="47525">MTVPSAAPTSASTSEPASASASTSEPASASASEPASTPASASSSTSASAPHLLDPAGGQHAVNERLRALGAAVPVTLPGGVAGFAVTGHEELKEFLGHPDVAKNACHFAAMRAGEIPPGWPLATFATVEGMTTADGADHRRLRSLVTKAFTARRVEALRPRIEKLTEDLLDRLPAAADPDGVVDLRQHFAYPLPMSVICELLGVDADLHDRLHELSNLIVSTVVEPAQVLSANREMVAILTHVAEVRRADPGEDLTSALIAAREENGDRLSERELVGTLLLMIIAGHETTLNLINNAVRALCAHPDQLALVRTGDATWAAVVEETLRYDSPVSHFPFRYPTTDLEVGGAVIPEGTPVLASYSAAGRDPRTYGPDADRFDVTRLAGRHLSFGHGPHFCLGAPLARLEATIALDRLFTRYPELAQAVPDAELAPLPSFVGNSTQSLPVRLTP</sequence>
<organism evidence="4 5">
    <name type="scientific">Streptomyces varsoviensis</name>
    <dbReference type="NCBI Taxonomy" id="67373"/>
    <lineage>
        <taxon>Bacteria</taxon>
        <taxon>Bacillati</taxon>
        <taxon>Actinomycetota</taxon>
        <taxon>Actinomycetes</taxon>
        <taxon>Kitasatosporales</taxon>
        <taxon>Streptomycetaceae</taxon>
        <taxon>Streptomyces</taxon>
    </lineage>
</organism>
<dbReference type="InterPro" id="IPR017972">
    <property type="entry name" value="Cyt_P450_CS"/>
</dbReference>
<dbReference type="Gene3D" id="1.10.630.10">
    <property type="entry name" value="Cytochrome P450"/>
    <property type="match status" value="1"/>
</dbReference>
<keyword evidence="2" id="KW-0479">Metal-binding</keyword>
<dbReference type="InterPro" id="IPR001128">
    <property type="entry name" value="Cyt_P450"/>
</dbReference>
<dbReference type="PANTHER" id="PTHR46696">
    <property type="entry name" value="P450, PUTATIVE (EUROFUNG)-RELATED"/>
    <property type="match status" value="1"/>
</dbReference>
<comment type="caution">
    <text evidence="4">The sequence shown here is derived from an EMBL/GenBank/DDBJ whole genome shotgun (WGS) entry which is preliminary data.</text>
</comment>
<comment type="similarity">
    <text evidence="1 2">Belongs to the cytochrome P450 family.</text>
</comment>
<dbReference type="PROSITE" id="PS00086">
    <property type="entry name" value="CYTOCHROME_P450"/>
    <property type="match status" value="1"/>
</dbReference>
<evidence type="ECO:0000313" key="4">
    <source>
        <dbReference type="EMBL" id="KOG48888.1"/>
    </source>
</evidence>
<evidence type="ECO:0000256" key="2">
    <source>
        <dbReference type="RuleBase" id="RU000461"/>
    </source>
</evidence>
<dbReference type="EMBL" id="LGUT01004461">
    <property type="protein sequence ID" value="KOG48888.1"/>
    <property type="molecule type" value="Genomic_DNA"/>
</dbReference>
<dbReference type="PRINTS" id="PR00385">
    <property type="entry name" value="P450"/>
</dbReference>
<dbReference type="CDD" id="cd11029">
    <property type="entry name" value="CYP107-like"/>
    <property type="match status" value="1"/>
</dbReference>
<reference evidence="4 5" key="1">
    <citation type="submission" date="2015-07" db="EMBL/GenBank/DDBJ databases">
        <authorList>
            <person name="Ju K.-S."/>
            <person name="Doroghazi J.R."/>
            <person name="Metcalf W.W."/>
        </authorList>
    </citation>
    <scope>NUCLEOTIDE SEQUENCE [LARGE SCALE GENOMIC DNA]</scope>
    <source>
        <strain evidence="4 5">NRRL B-3589</strain>
    </source>
</reference>
<keyword evidence="2" id="KW-0349">Heme</keyword>
<dbReference type="SUPFAM" id="SSF48264">
    <property type="entry name" value="Cytochrome P450"/>
    <property type="match status" value="1"/>
</dbReference>
<dbReference type="Pfam" id="PF00067">
    <property type="entry name" value="p450"/>
    <property type="match status" value="3"/>
</dbReference>
<keyword evidence="2" id="KW-0560">Oxidoreductase</keyword>
<proteinExistence type="inferred from homology"/>
<dbReference type="PRINTS" id="PR00359">
    <property type="entry name" value="BP450"/>
</dbReference>
<feature type="region of interest" description="Disordered" evidence="3">
    <location>
        <begin position="1"/>
        <end position="57"/>
    </location>
</feature>
<name>A0ABR5IRX0_9ACTN</name>
<accession>A0ABR5IRX0</accession>
<gene>
    <name evidence="4" type="ORF">ADK38_45245</name>
</gene>
<keyword evidence="2" id="KW-0503">Monooxygenase</keyword>
<dbReference type="InterPro" id="IPR036396">
    <property type="entry name" value="Cyt_P450_sf"/>
</dbReference>
<protein>
    <submittedName>
        <fullName evidence="4">Cytochrome P450</fullName>
    </submittedName>
</protein>